<feature type="compositionally biased region" description="Basic and acidic residues" evidence="1">
    <location>
        <begin position="266"/>
        <end position="277"/>
    </location>
</feature>
<dbReference type="VEuPathDB" id="CryptoDB:Cvel_2903"/>
<reference evidence="2" key="1">
    <citation type="submission" date="2014-11" db="EMBL/GenBank/DDBJ databases">
        <authorList>
            <person name="Otto D Thomas"/>
            <person name="Naeem Raeece"/>
        </authorList>
    </citation>
    <scope>NUCLEOTIDE SEQUENCE</scope>
</reference>
<dbReference type="EMBL" id="CDMZ01000176">
    <property type="protein sequence ID" value="CEM08478.1"/>
    <property type="molecule type" value="Genomic_DNA"/>
</dbReference>
<feature type="compositionally biased region" description="Low complexity" evidence="1">
    <location>
        <begin position="385"/>
        <end position="399"/>
    </location>
</feature>
<protein>
    <submittedName>
        <fullName evidence="2">Uncharacterized protein</fullName>
    </submittedName>
</protein>
<sequence length="510" mass="54194">MADNIRRAAPKSSDSWEMPQAMSGQPYPHHQQLPIETRSSGHSRSPGEPPEYKCSLVALLCPFAGPEGDRQTLVAVLQKAGFLSDLSGQKLALLIQYLASARVFRTIPVCRVVFVDLQSPFLVPLAQRVSLPASVFTVRASVDYVFLGGAAEKAVTGWELLCRLHIVVASADVLVQLLYICREKMSSGAAFARLFPIPSHSDSVKVSDREWAHLHGIYERGTDEHVKSLRERTEGGVAVTQEEVCAPVFDSWLAKALSEAAASRASKAEGKGSEGSRSEGGVNQMQDVIANLGDRSRALFVSHPSASVETAETTAAAAGTGKLNLPLGAISLRRAAPQTTPERGAGEQNTERASEGKNKRKKRRLELQQAEGNGPEGSAPPPSPSNRTPSRSPRGTPSAHASSGSERGGAPSPRRLEQWTDEILTTIYRAHMGAVLVAAGFEFDKCFPILCVPLKDKVIWWVRKIAGRLTGQDAHASGSAASSSSSSSAAAAAVPLSSVHTDGRASGEGG</sequence>
<name>A0A0G4F737_9ALVE</name>
<feature type="region of interest" description="Disordered" evidence="1">
    <location>
        <begin position="1"/>
        <end position="49"/>
    </location>
</feature>
<gene>
    <name evidence="2" type="ORF">Cvel_2903</name>
</gene>
<proteinExistence type="predicted"/>
<feature type="region of interest" description="Disordered" evidence="1">
    <location>
        <begin position="333"/>
        <end position="416"/>
    </location>
</feature>
<organism evidence="2">
    <name type="scientific">Chromera velia CCMP2878</name>
    <dbReference type="NCBI Taxonomy" id="1169474"/>
    <lineage>
        <taxon>Eukaryota</taxon>
        <taxon>Sar</taxon>
        <taxon>Alveolata</taxon>
        <taxon>Colpodellida</taxon>
        <taxon>Chromeraceae</taxon>
        <taxon>Chromera</taxon>
    </lineage>
</organism>
<accession>A0A0G4F737</accession>
<evidence type="ECO:0000256" key="1">
    <source>
        <dbReference type="SAM" id="MobiDB-lite"/>
    </source>
</evidence>
<evidence type="ECO:0000313" key="2">
    <source>
        <dbReference type="EMBL" id="CEM08478.1"/>
    </source>
</evidence>
<dbReference type="AlphaFoldDB" id="A0A0G4F737"/>
<feature type="region of interest" description="Disordered" evidence="1">
    <location>
        <begin position="264"/>
        <end position="283"/>
    </location>
</feature>